<evidence type="ECO:0000256" key="3">
    <source>
        <dbReference type="ARBA" id="ARBA00023125"/>
    </source>
</evidence>
<dbReference type="EMBL" id="WUMU01000013">
    <property type="protein sequence ID" value="MXN18567.1"/>
    <property type="molecule type" value="Genomic_DNA"/>
</dbReference>
<keyword evidence="2" id="KW-0805">Transcription regulation</keyword>
<dbReference type="InterPro" id="IPR058163">
    <property type="entry name" value="LysR-type_TF_proteobact-type"/>
</dbReference>
<gene>
    <name evidence="6" type="ORF">GR170_12025</name>
</gene>
<dbReference type="CDD" id="cd08432">
    <property type="entry name" value="PBP2_GcdR_TrpI_HvrB_AmpR_like"/>
    <property type="match status" value="1"/>
</dbReference>
<comment type="caution">
    <text evidence="6">The sequence shown here is derived from an EMBL/GenBank/DDBJ whole genome shotgun (WGS) entry which is preliminary data.</text>
</comment>
<dbReference type="Gene3D" id="3.40.190.10">
    <property type="entry name" value="Periplasmic binding protein-like II"/>
    <property type="match status" value="2"/>
</dbReference>
<dbReference type="Proteomes" id="UP000477911">
    <property type="component" value="Unassembled WGS sequence"/>
</dbReference>
<dbReference type="SUPFAM" id="SSF46785">
    <property type="entry name" value="Winged helix' DNA-binding domain"/>
    <property type="match status" value="1"/>
</dbReference>
<accession>A0A6L7G4W9</accession>
<dbReference type="InterPro" id="IPR005119">
    <property type="entry name" value="LysR_subst-bd"/>
</dbReference>
<evidence type="ECO:0000256" key="4">
    <source>
        <dbReference type="ARBA" id="ARBA00023163"/>
    </source>
</evidence>
<dbReference type="PANTHER" id="PTHR30537:SF79">
    <property type="entry name" value="TRANSCRIPTIONAL REGULATOR-RELATED"/>
    <property type="match status" value="1"/>
</dbReference>
<evidence type="ECO:0000256" key="1">
    <source>
        <dbReference type="ARBA" id="ARBA00009437"/>
    </source>
</evidence>
<evidence type="ECO:0000313" key="6">
    <source>
        <dbReference type="EMBL" id="MXN18567.1"/>
    </source>
</evidence>
<dbReference type="Gene3D" id="1.10.10.10">
    <property type="entry name" value="Winged helix-like DNA-binding domain superfamily/Winged helix DNA-binding domain"/>
    <property type="match status" value="1"/>
</dbReference>
<name>A0A6L7G4W9_9RHOB</name>
<dbReference type="Pfam" id="PF00126">
    <property type="entry name" value="HTH_1"/>
    <property type="match status" value="1"/>
</dbReference>
<keyword evidence="3" id="KW-0238">DNA-binding</keyword>
<dbReference type="GO" id="GO:0043565">
    <property type="term" value="F:sequence-specific DNA binding"/>
    <property type="evidence" value="ECO:0007669"/>
    <property type="project" value="TreeGrafter"/>
</dbReference>
<keyword evidence="7" id="KW-1185">Reference proteome</keyword>
<dbReference type="Pfam" id="PF03466">
    <property type="entry name" value="LysR_substrate"/>
    <property type="match status" value="1"/>
</dbReference>
<dbReference type="AlphaFoldDB" id="A0A6L7G4W9"/>
<dbReference type="SUPFAM" id="SSF53850">
    <property type="entry name" value="Periplasmic binding protein-like II"/>
    <property type="match status" value="1"/>
</dbReference>
<organism evidence="6 7">
    <name type="scientific">Pseudooceanicola albus</name>
    <dbReference type="NCBI Taxonomy" id="2692189"/>
    <lineage>
        <taxon>Bacteria</taxon>
        <taxon>Pseudomonadati</taxon>
        <taxon>Pseudomonadota</taxon>
        <taxon>Alphaproteobacteria</taxon>
        <taxon>Rhodobacterales</taxon>
        <taxon>Paracoccaceae</taxon>
        <taxon>Pseudooceanicola</taxon>
    </lineage>
</organism>
<dbReference type="InterPro" id="IPR000847">
    <property type="entry name" value="LysR_HTH_N"/>
</dbReference>
<keyword evidence="4" id="KW-0804">Transcription</keyword>
<dbReference type="GO" id="GO:0006351">
    <property type="term" value="P:DNA-templated transcription"/>
    <property type="evidence" value="ECO:0007669"/>
    <property type="project" value="TreeGrafter"/>
</dbReference>
<dbReference type="GO" id="GO:0003700">
    <property type="term" value="F:DNA-binding transcription factor activity"/>
    <property type="evidence" value="ECO:0007669"/>
    <property type="project" value="InterPro"/>
</dbReference>
<evidence type="ECO:0000313" key="7">
    <source>
        <dbReference type="Proteomes" id="UP000477911"/>
    </source>
</evidence>
<dbReference type="PANTHER" id="PTHR30537">
    <property type="entry name" value="HTH-TYPE TRANSCRIPTIONAL REGULATOR"/>
    <property type="match status" value="1"/>
</dbReference>
<dbReference type="InterPro" id="IPR036390">
    <property type="entry name" value="WH_DNA-bd_sf"/>
</dbReference>
<sequence length="305" mass="33066">MANPAHLPLGSLRTFEVAARHLSFHLAAAELNVSDSAISHQIRKLEGVLGFALFRKAGRGVQLTEAGEIFARDVSASLRQIYGTALRLAESGVEGGRLDLLCPPMFASGWLSRNLADFCDDHPKVECHIRLADNPAISEQLGEAIGITFGTGDWPGLVSTLLSETAIAPVCAPALLNRIGHPLRRPADLAEVVLLHWDNGEEWRRWLALAGIRDTARFARNVYCSDLGTAIDLAQNGVGCALASDTLARGDLASGRLMRPFRQAIRPNGGWYVTHRPEIQERPVVRLFLGWLLTRFGQGAAEPGG</sequence>
<evidence type="ECO:0000256" key="2">
    <source>
        <dbReference type="ARBA" id="ARBA00023015"/>
    </source>
</evidence>
<reference evidence="6 7" key="1">
    <citation type="submission" date="2019-12" db="EMBL/GenBank/DDBJ databases">
        <authorList>
            <person name="Li M."/>
        </authorList>
    </citation>
    <scope>NUCLEOTIDE SEQUENCE [LARGE SCALE GENOMIC DNA]</scope>
    <source>
        <strain evidence="6 7">GBMRC 2024</strain>
    </source>
</reference>
<feature type="domain" description="HTH lysR-type" evidence="5">
    <location>
        <begin position="7"/>
        <end position="64"/>
    </location>
</feature>
<proteinExistence type="inferred from homology"/>
<comment type="similarity">
    <text evidence="1">Belongs to the LysR transcriptional regulatory family.</text>
</comment>
<evidence type="ECO:0000259" key="5">
    <source>
        <dbReference type="PROSITE" id="PS50931"/>
    </source>
</evidence>
<protein>
    <submittedName>
        <fullName evidence="6">LysR family transcriptional regulator</fullName>
    </submittedName>
</protein>
<dbReference type="InterPro" id="IPR036388">
    <property type="entry name" value="WH-like_DNA-bd_sf"/>
</dbReference>
<dbReference type="PROSITE" id="PS50931">
    <property type="entry name" value="HTH_LYSR"/>
    <property type="match status" value="1"/>
</dbReference>
<dbReference type="RefSeq" id="WP_160894696.1">
    <property type="nucleotide sequence ID" value="NZ_WUMU01000013.1"/>
</dbReference>